<gene>
    <name evidence="3" type="ORF">GBAR_LOCUS22230</name>
</gene>
<dbReference type="InterPro" id="IPR007146">
    <property type="entry name" value="Sas10/Utp3/C1D"/>
</dbReference>
<evidence type="ECO:0000313" key="3">
    <source>
        <dbReference type="EMBL" id="CAI8039873.1"/>
    </source>
</evidence>
<protein>
    <submittedName>
        <fullName evidence="3">Neuroguidin</fullName>
    </submittedName>
</protein>
<organism evidence="3 4">
    <name type="scientific">Geodia barretti</name>
    <name type="common">Barrett's horny sponge</name>
    <dbReference type="NCBI Taxonomy" id="519541"/>
    <lineage>
        <taxon>Eukaryota</taxon>
        <taxon>Metazoa</taxon>
        <taxon>Porifera</taxon>
        <taxon>Demospongiae</taxon>
        <taxon>Heteroscleromorpha</taxon>
        <taxon>Tetractinellida</taxon>
        <taxon>Astrophorina</taxon>
        <taxon>Geodiidae</taxon>
        <taxon>Geodia</taxon>
    </lineage>
</organism>
<dbReference type="Proteomes" id="UP001174909">
    <property type="component" value="Unassembled WGS sequence"/>
</dbReference>
<evidence type="ECO:0000256" key="1">
    <source>
        <dbReference type="ARBA" id="ARBA00010979"/>
    </source>
</evidence>
<feature type="region of interest" description="Disordered" evidence="2">
    <location>
        <begin position="184"/>
        <end position="274"/>
    </location>
</feature>
<accession>A0AA35T2Q0</accession>
<comment type="similarity">
    <text evidence="1">Belongs to the SAS10 family.</text>
</comment>
<dbReference type="AlphaFoldDB" id="A0AA35T2Q0"/>
<reference evidence="3" key="1">
    <citation type="submission" date="2023-03" db="EMBL/GenBank/DDBJ databases">
        <authorList>
            <person name="Steffen K."/>
            <person name="Cardenas P."/>
        </authorList>
    </citation>
    <scope>NUCLEOTIDE SEQUENCE</scope>
</reference>
<sequence>MGEQSEVDEELVARDLPEFLHVLEEMKEKVPVVTRHVEQLLCHVTSPETSTENGISLLDVKVQLLLSSLINLVQLMLMKTEGESISASPPVLRLVEIRTVLEKLRPLDQKLRYQLGDEDGRMSGESDEEEERAKLYVPPRVVAMPYDGDDDEGVKERKRKKKVQSSIVQELRNEYLDIPEEVNDVGSGFRSHRETKEEKEREMFEEANFIRLPKKRKGQGTRQRGGASDVLDDLDLGAFPSGSAHQPGSGGKKKSSARKRSAGGSKTKRGHRHK</sequence>
<dbReference type="PANTHER" id="PTHR13237:SF9">
    <property type="entry name" value="NEUROGUIDIN"/>
    <property type="match status" value="1"/>
</dbReference>
<keyword evidence="4" id="KW-1185">Reference proteome</keyword>
<name>A0AA35T2Q0_GEOBA</name>
<evidence type="ECO:0000313" key="4">
    <source>
        <dbReference type="Proteomes" id="UP001174909"/>
    </source>
</evidence>
<evidence type="ECO:0000256" key="2">
    <source>
        <dbReference type="SAM" id="MobiDB-lite"/>
    </source>
</evidence>
<comment type="caution">
    <text evidence="3">The sequence shown here is derived from an EMBL/GenBank/DDBJ whole genome shotgun (WGS) entry which is preliminary data.</text>
</comment>
<dbReference type="GO" id="GO:0032040">
    <property type="term" value="C:small-subunit processome"/>
    <property type="evidence" value="ECO:0007669"/>
    <property type="project" value="TreeGrafter"/>
</dbReference>
<dbReference type="EMBL" id="CASHTH010003069">
    <property type="protein sequence ID" value="CAI8039873.1"/>
    <property type="molecule type" value="Genomic_DNA"/>
</dbReference>
<feature type="compositionally biased region" description="Basic residues" evidence="2">
    <location>
        <begin position="251"/>
        <end position="274"/>
    </location>
</feature>
<feature type="compositionally biased region" description="Basic and acidic residues" evidence="2">
    <location>
        <begin position="191"/>
        <end position="204"/>
    </location>
</feature>
<dbReference type="Pfam" id="PF04000">
    <property type="entry name" value="Sas10_Utp3"/>
    <property type="match status" value="1"/>
</dbReference>
<dbReference type="GO" id="GO:0000462">
    <property type="term" value="P:maturation of SSU-rRNA from tricistronic rRNA transcript (SSU-rRNA, 5.8S rRNA, LSU-rRNA)"/>
    <property type="evidence" value="ECO:0007669"/>
    <property type="project" value="TreeGrafter"/>
</dbReference>
<proteinExistence type="inferred from homology"/>
<dbReference type="PANTHER" id="PTHR13237">
    <property type="entry name" value="SOMETHING ABOUT SILENCING PROTEIN 10-RELATED"/>
    <property type="match status" value="1"/>
</dbReference>